<evidence type="ECO:0000256" key="1">
    <source>
        <dbReference type="SAM" id="MobiDB-lite"/>
    </source>
</evidence>
<accession>A0A699ZVT7</accession>
<name>A0A699ZVT7_HAELA</name>
<dbReference type="AlphaFoldDB" id="A0A699ZVT7"/>
<feature type="region of interest" description="Disordered" evidence="1">
    <location>
        <begin position="228"/>
        <end position="274"/>
    </location>
</feature>
<gene>
    <name evidence="2" type="ORF">HaLaN_20307</name>
</gene>
<proteinExistence type="predicted"/>
<evidence type="ECO:0000313" key="3">
    <source>
        <dbReference type="Proteomes" id="UP000485058"/>
    </source>
</evidence>
<reference evidence="2 3" key="1">
    <citation type="submission" date="2020-02" db="EMBL/GenBank/DDBJ databases">
        <title>Draft genome sequence of Haematococcus lacustris strain NIES-144.</title>
        <authorList>
            <person name="Morimoto D."/>
            <person name="Nakagawa S."/>
            <person name="Yoshida T."/>
            <person name="Sawayama S."/>
        </authorList>
    </citation>
    <scope>NUCLEOTIDE SEQUENCE [LARGE SCALE GENOMIC DNA]</scope>
    <source>
        <strain evidence="2 3">NIES-144</strain>
    </source>
</reference>
<organism evidence="2 3">
    <name type="scientific">Haematococcus lacustris</name>
    <name type="common">Green alga</name>
    <name type="synonym">Haematococcus pluvialis</name>
    <dbReference type="NCBI Taxonomy" id="44745"/>
    <lineage>
        <taxon>Eukaryota</taxon>
        <taxon>Viridiplantae</taxon>
        <taxon>Chlorophyta</taxon>
        <taxon>core chlorophytes</taxon>
        <taxon>Chlorophyceae</taxon>
        <taxon>CS clade</taxon>
        <taxon>Chlamydomonadales</taxon>
        <taxon>Haematococcaceae</taxon>
        <taxon>Haematococcus</taxon>
    </lineage>
</organism>
<comment type="caution">
    <text evidence="2">The sequence shown here is derived from an EMBL/GenBank/DDBJ whole genome shotgun (WGS) entry which is preliminary data.</text>
</comment>
<keyword evidence="3" id="KW-1185">Reference proteome</keyword>
<protein>
    <submittedName>
        <fullName evidence="2">Uncharacterized protein</fullName>
    </submittedName>
</protein>
<sequence>MQQGIKQGYLVLLNAPSEEGHLVCKPGLCASRQSVGHSLLTFSKGFLHQSTGVTSCQGTRPSTSARTGSKPISTTLCPAHGIHIARPRSSVRRRVSKPDNRRGSWAARGLLCSRLCKAAILRQHRTYQGQRGPWALAQVPSAAAYLAGSGPSHNASTSYLAPSSKALQLAQPQATTPFASAGHTCSACAGPYPSSWGPACVHLSGAGLPVPALHLAVHVPGTAVQPFLAHPPHHQQRGPAGRHDPEGPHGSAALHCPPVQPRGAGGHDPGWQQELQPLHHPTLLRPALVHDHHQLHRRLPHRERQPGVHEPAAPGAAHARLRGGPHLALRVSHGGRPWLCLPAQRGGPAAPAALHHQDIQHAPQGCNPSSIISAELTLLGVLTTPSSSLP</sequence>
<dbReference type="Proteomes" id="UP000485058">
    <property type="component" value="Unassembled WGS sequence"/>
</dbReference>
<evidence type="ECO:0000313" key="2">
    <source>
        <dbReference type="EMBL" id="GFH22794.1"/>
    </source>
</evidence>
<dbReference type="EMBL" id="BLLF01002124">
    <property type="protein sequence ID" value="GFH22794.1"/>
    <property type="molecule type" value="Genomic_DNA"/>
</dbReference>